<dbReference type="EMBL" id="CATOUU010000499">
    <property type="protein sequence ID" value="CAI9931957.1"/>
    <property type="molecule type" value="Genomic_DNA"/>
</dbReference>
<dbReference type="EMBL" id="CAXDID020000102">
    <property type="protein sequence ID" value="CAL6026736.1"/>
    <property type="molecule type" value="Genomic_DNA"/>
</dbReference>
<reference evidence="2 3" key="2">
    <citation type="submission" date="2024-07" db="EMBL/GenBank/DDBJ databases">
        <authorList>
            <person name="Akdeniz Z."/>
        </authorList>
    </citation>
    <scope>NUCLEOTIDE SEQUENCE [LARGE SCALE GENOMIC DNA]</scope>
</reference>
<evidence type="ECO:0000313" key="1">
    <source>
        <dbReference type="EMBL" id="CAI9931957.1"/>
    </source>
</evidence>
<evidence type="ECO:0000313" key="2">
    <source>
        <dbReference type="EMBL" id="CAL6026736.1"/>
    </source>
</evidence>
<evidence type="ECO:0000313" key="3">
    <source>
        <dbReference type="Proteomes" id="UP001642409"/>
    </source>
</evidence>
<sequence>MSSNLFSSIGKESSLNEKRDYSYTGVFTSVNTTQVQILQEEPQTPTVAPVQPVDNCSSHNIDKIKQKLREEYQTYISSGNDRVAFFEEFLIAMDTYCHVIYVPKNTTPQNQVLDVSVN</sequence>
<dbReference type="AlphaFoldDB" id="A0AA86P489"/>
<protein>
    <submittedName>
        <fullName evidence="2">Hypothetical_protein</fullName>
    </submittedName>
</protein>
<reference evidence="1" key="1">
    <citation type="submission" date="2023-06" db="EMBL/GenBank/DDBJ databases">
        <authorList>
            <person name="Kurt Z."/>
        </authorList>
    </citation>
    <scope>NUCLEOTIDE SEQUENCE</scope>
</reference>
<keyword evidence="3" id="KW-1185">Reference proteome</keyword>
<dbReference type="Proteomes" id="UP001642409">
    <property type="component" value="Unassembled WGS sequence"/>
</dbReference>
<organism evidence="1">
    <name type="scientific">Hexamita inflata</name>
    <dbReference type="NCBI Taxonomy" id="28002"/>
    <lineage>
        <taxon>Eukaryota</taxon>
        <taxon>Metamonada</taxon>
        <taxon>Diplomonadida</taxon>
        <taxon>Hexamitidae</taxon>
        <taxon>Hexamitinae</taxon>
        <taxon>Hexamita</taxon>
    </lineage>
</organism>
<gene>
    <name evidence="1" type="ORF">HINF_LOCUS19602</name>
    <name evidence="2" type="ORF">HINF_LOCUS30991</name>
</gene>
<name>A0AA86P489_9EUKA</name>
<comment type="caution">
    <text evidence="1">The sequence shown here is derived from an EMBL/GenBank/DDBJ whole genome shotgun (WGS) entry which is preliminary data.</text>
</comment>
<accession>A0AA86P489</accession>
<proteinExistence type="predicted"/>